<dbReference type="GO" id="GO:0005829">
    <property type="term" value="C:cytosol"/>
    <property type="evidence" value="ECO:0007669"/>
    <property type="project" value="TreeGrafter"/>
</dbReference>
<comment type="similarity">
    <text evidence="3 12 13">Belongs to the DapA family.</text>
</comment>
<dbReference type="KEGG" id="ctak:4412677_02371"/>
<feature type="site" description="Part of a proton relay during catalysis" evidence="12">
    <location>
        <position position="67"/>
    </location>
</feature>
<proteinExistence type="inferred from homology"/>
<evidence type="ECO:0000256" key="8">
    <source>
        <dbReference type="ARBA" id="ARBA00023154"/>
    </source>
</evidence>
<accession>A0A239XTU6</accession>
<evidence type="ECO:0000256" key="15">
    <source>
        <dbReference type="PIRSR" id="PIRSR001365-2"/>
    </source>
</evidence>
<evidence type="ECO:0000256" key="12">
    <source>
        <dbReference type="HAMAP-Rule" id="MF_00418"/>
    </source>
</evidence>
<name>A0A239XTU6_9FLAO</name>
<dbReference type="Proteomes" id="UP000215196">
    <property type="component" value="Chromosome 1"/>
</dbReference>
<dbReference type="PANTHER" id="PTHR12128">
    <property type="entry name" value="DIHYDRODIPICOLINATE SYNTHASE"/>
    <property type="match status" value="1"/>
</dbReference>
<feature type="site" description="Part of a proton relay during catalysis" evidence="12">
    <location>
        <position position="130"/>
    </location>
</feature>
<reference evidence="16 17" key="1">
    <citation type="submission" date="2017-06" db="EMBL/GenBank/DDBJ databases">
        <authorList>
            <consortium name="Pathogen Informatics"/>
        </authorList>
    </citation>
    <scope>NUCLEOTIDE SEQUENCE [LARGE SCALE GENOMIC DNA]</scope>
    <source>
        <strain evidence="16 17">NCTC13490</strain>
    </source>
</reference>
<evidence type="ECO:0000256" key="13">
    <source>
        <dbReference type="PIRNR" id="PIRNR001365"/>
    </source>
</evidence>
<gene>
    <name evidence="12 16" type="primary">dapA</name>
    <name evidence="16" type="ORF">SAMEA4412677_02371</name>
</gene>
<dbReference type="SMART" id="SM01130">
    <property type="entry name" value="DHDPS"/>
    <property type="match status" value="1"/>
</dbReference>
<dbReference type="PRINTS" id="PR00146">
    <property type="entry name" value="DHPICSNTHASE"/>
</dbReference>
<evidence type="ECO:0000256" key="11">
    <source>
        <dbReference type="ARBA" id="ARBA00047836"/>
    </source>
</evidence>
<evidence type="ECO:0000313" key="17">
    <source>
        <dbReference type="Proteomes" id="UP000215196"/>
    </source>
</evidence>
<evidence type="ECO:0000256" key="10">
    <source>
        <dbReference type="ARBA" id="ARBA00023270"/>
    </source>
</evidence>
<evidence type="ECO:0000256" key="14">
    <source>
        <dbReference type="PIRSR" id="PIRSR001365-1"/>
    </source>
</evidence>
<comment type="caution">
    <text evidence="12">Was originally thought to be a dihydrodipicolinate synthase (DHDPS), catalyzing the condensation of (S)-aspartate-beta-semialdehyde [(S)-ASA] and pyruvate to dihydrodipicolinate (DHDP). However, it was shown in E.coli that the product of the enzymatic reaction is not dihydrodipicolinate but in fact (4S)-4-hydroxy-2,3,4,5-tetrahydro-(2S)-dipicolinic acid (HTPA), and that the consecutive dehydration reaction leading to DHDP is not spontaneous but catalyzed by DapB.</text>
</comment>
<keyword evidence="9 12" id="KW-0456">Lyase</keyword>
<comment type="function">
    <text evidence="1 12">Catalyzes the condensation of (S)-aspartate-beta-semialdehyde [(S)-ASA] and pyruvate to 4-hydroxy-tetrahydrodipicolinate (HTPA).</text>
</comment>
<keyword evidence="7 12" id="KW-0220">Diaminopimelate biosynthesis</keyword>
<keyword evidence="6 12" id="KW-0028">Amino-acid biosynthesis</keyword>
<evidence type="ECO:0000256" key="2">
    <source>
        <dbReference type="ARBA" id="ARBA00005120"/>
    </source>
</evidence>
<feature type="active site" description="Schiff-base intermediate with substrate" evidence="12 14">
    <location>
        <position position="184"/>
    </location>
</feature>
<dbReference type="EC" id="4.3.3.7" evidence="4 12"/>
<dbReference type="EMBL" id="LT906465">
    <property type="protein sequence ID" value="SNV50449.1"/>
    <property type="molecule type" value="Genomic_DNA"/>
</dbReference>
<sequence>MFLTYFFTLNSINLKLNNFLPMSRLKGVGVALVTPFNEDLSVDFDSLTKLVEYNIENGTNYLVVLGTTAEAATLSAEEKKQVTDHIVKTTSKRLPLVLGIGGNNTLDIKKQIEETDLSEFDAVLSVSPYYNKPNQEGLYQHYKMLAETGKPIIIYNVPARTGQNVETSTTLRLAKEFPNLFMIKEAAPNILQYFDILRQKPANFSLVSGDDEFTLPVTLAGGDGVISVIGQGYPKEFSTMVQLAFDGKVKEAYEIHNKLVEITRLIFAEGNPCGIKTILAEKGIIKNYLRLPLVAASEGLQAQIKAEMAKL</sequence>
<dbReference type="UniPathway" id="UPA00034">
    <property type="reaction ID" value="UER00017"/>
</dbReference>
<evidence type="ECO:0000313" key="16">
    <source>
        <dbReference type="EMBL" id="SNV50449.1"/>
    </source>
</evidence>
<evidence type="ECO:0000256" key="9">
    <source>
        <dbReference type="ARBA" id="ARBA00023239"/>
    </source>
</evidence>
<dbReference type="CDD" id="cd00950">
    <property type="entry name" value="DHDPS"/>
    <property type="match status" value="1"/>
</dbReference>
<dbReference type="GO" id="GO:0008840">
    <property type="term" value="F:4-hydroxy-tetrahydrodipicolinate synthase activity"/>
    <property type="evidence" value="ECO:0007669"/>
    <property type="project" value="UniProtKB-UniRule"/>
</dbReference>
<feature type="active site" description="Proton donor/acceptor" evidence="12 14">
    <location>
        <position position="155"/>
    </location>
</feature>
<dbReference type="NCBIfam" id="TIGR00674">
    <property type="entry name" value="dapA"/>
    <property type="match status" value="1"/>
</dbReference>
<feature type="binding site" evidence="12 15">
    <location>
        <position position="68"/>
    </location>
    <ligand>
        <name>pyruvate</name>
        <dbReference type="ChEBI" id="CHEBI:15361"/>
    </ligand>
</feature>
<protein>
    <recommendedName>
        <fullName evidence="4 12">4-hydroxy-tetrahydrodipicolinate synthase</fullName>
        <shortName evidence="12">HTPA synthase</shortName>
        <ecNumber evidence="4 12">4.3.3.7</ecNumber>
    </recommendedName>
</protein>
<evidence type="ECO:0000256" key="6">
    <source>
        <dbReference type="ARBA" id="ARBA00022605"/>
    </source>
</evidence>
<dbReference type="PIRSF" id="PIRSF001365">
    <property type="entry name" value="DHDPS"/>
    <property type="match status" value="1"/>
</dbReference>
<comment type="subunit">
    <text evidence="12">Homotetramer; dimer of dimers.</text>
</comment>
<keyword evidence="10 12" id="KW-0704">Schiff base</keyword>
<dbReference type="InterPro" id="IPR005263">
    <property type="entry name" value="DapA"/>
</dbReference>
<keyword evidence="8 12" id="KW-0457">Lysine biosynthesis</keyword>
<dbReference type="SUPFAM" id="SSF51569">
    <property type="entry name" value="Aldolase"/>
    <property type="match status" value="1"/>
</dbReference>
<feature type="binding site" evidence="12 15">
    <location>
        <position position="226"/>
    </location>
    <ligand>
        <name>pyruvate</name>
        <dbReference type="ChEBI" id="CHEBI:15361"/>
    </ligand>
</feature>
<comment type="subcellular location">
    <subcellularLocation>
        <location evidence="12">Cytoplasm</location>
    </subcellularLocation>
</comment>
<evidence type="ECO:0000256" key="4">
    <source>
        <dbReference type="ARBA" id="ARBA00012086"/>
    </source>
</evidence>
<keyword evidence="17" id="KW-1185">Reference proteome</keyword>
<dbReference type="Pfam" id="PF00701">
    <property type="entry name" value="DHDPS"/>
    <property type="match status" value="1"/>
</dbReference>
<evidence type="ECO:0000256" key="7">
    <source>
        <dbReference type="ARBA" id="ARBA00022915"/>
    </source>
</evidence>
<evidence type="ECO:0000256" key="1">
    <source>
        <dbReference type="ARBA" id="ARBA00003294"/>
    </source>
</evidence>
<organism evidence="16 17">
    <name type="scientific">Chryseobacterium taklimakanense</name>
    <dbReference type="NCBI Taxonomy" id="536441"/>
    <lineage>
        <taxon>Bacteria</taxon>
        <taxon>Pseudomonadati</taxon>
        <taxon>Bacteroidota</taxon>
        <taxon>Flavobacteriia</taxon>
        <taxon>Flavobacteriales</taxon>
        <taxon>Weeksellaceae</taxon>
        <taxon>Chryseobacterium group</taxon>
        <taxon>Chryseobacterium</taxon>
    </lineage>
</organism>
<dbReference type="Gene3D" id="3.20.20.70">
    <property type="entry name" value="Aldolase class I"/>
    <property type="match status" value="1"/>
</dbReference>
<dbReference type="HAMAP" id="MF_00418">
    <property type="entry name" value="DapA"/>
    <property type="match status" value="1"/>
</dbReference>
<dbReference type="AlphaFoldDB" id="A0A239XTU6"/>
<comment type="pathway">
    <text evidence="2 12">Amino-acid biosynthesis; L-lysine biosynthesis via DAP pathway; (S)-tetrahydrodipicolinate from L-aspartate: step 3/4.</text>
</comment>
<dbReference type="GO" id="GO:0019877">
    <property type="term" value="P:diaminopimelate biosynthetic process"/>
    <property type="evidence" value="ECO:0007669"/>
    <property type="project" value="UniProtKB-UniRule"/>
</dbReference>
<comment type="catalytic activity">
    <reaction evidence="11 12">
        <text>L-aspartate 4-semialdehyde + pyruvate = (2S,4S)-4-hydroxy-2,3,4,5-tetrahydrodipicolinate + H2O + H(+)</text>
        <dbReference type="Rhea" id="RHEA:34171"/>
        <dbReference type="ChEBI" id="CHEBI:15361"/>
        <dbReference type="ChEBI" id="CHEBI:15377"/>
        <dbReference type="ChEBI" id="CHEBI:15378"/>
        <dbReference type="ChEBI" id="CHEBI:67139"/>
        <dbReference type="ChEBI" id="CHEBI:537519"/>
        <dbReference type="EC" id="4.3.3.7"/>
    </reaction>
</comment>
<keyword evidence="5 12" id="KW-0963">Cytoplasm</keyword>
<dbReference type="GO" id="GO:0009089">
    <property type="term" value="P:lysine biosynthetic process via diaminopimelate"/>
    <property type="evidence" value="ECO:0007669"/>
    <property type="project" value="UniProtKB-UniRule"/>
</dbReference>
<dbReference type="InterPro" id="IPR002220">
    <property type="entry name" value="DapA-like"/>
</dbReference>
<evidence type="ECO:0000256" key="5">
    <source>
        <dbReference type="ARBA" id="ARBA00022490"/>
    </source>
</evidence>
<evidence type="ECO:0000256" key="3">
    <source>
        <dbReference type="ARBA" id="ARBA00007592"/>
    </source>
</evidence>
<dbReference type="InterPro" id="IPR013785">
    <property type="entry name" value="Aldolase_TIM"/>
</dbReference>
<dbReference type="PANTHER" id="PTHR12128:SF66">
    <property type="entry name" value="4-HYDROXY-2-OXOGLUTARATE ALDOLASE, MITOCHONDRIAL"/>
    <property type="match status" value="1"/>
</dbReference>